<protein>
    <submittedName>
        <fullName evidence="1">Uncharacterized protein</fullName>
    </submittedName>
</protein>
<proteinExistence type="predicted"/>
<reference evidence="2" key="1">
    <citation type="journal article" date="2019" name="Int. J. Syst. Evol. Microbiol.">
        <title>The Global Catalogue of Microorganisms (GCM) 10K type strain sequencing project: providing services to taxonomists for standard genome sequencing and annotation.</title>
        <authorList>
            <consortium name="The Broad Institute Genomics Platform"/>
            <consortium name="The Broad Institute Genome Sequencing Center for Infectious Disease"/>
            <person name="Wu L."/>
            <person name="Ma J."/>
        </authorList>
    </citation>
    <scope>NUCLEOTIDE SEQUENCE [LARGE SCALE GENOMIC DNA]</scope>
    <source>
        <strain evidence="2">KACC 14249</strain>
    </source>
</reference>
<evidence type="ECO:0000313" key="2">
    <source>
        <dbReference type="Proteomes" id="UP001596189"/>
    </source>
</evidence>
<dbReference type="RefSeq" id="WP_345715192.1">
    <property type="nucleotide sequence ID" value="NZ_BAABFP010000002.1"/>
</dbReference>
<dbReference type="Proteomes" id="UP001596189">
    <property type="component" value="Unassembled WGS sequence"/>
</dbReference>
<gene>
    <name evidence="1" type="ORF">ACFQDO_13360</name>
</gene>
<keyword evidence="2" id="KW-1185">Reference proteome</keyword>
<sequence>MTSATSGPPDAPSGVFAGALRELDAGGAARSGTCPMGRSQRP</sequence>
<dbReference type="EMBL" id="JBHSRD010000004">
    <property type="protein sequence ID" value="MFC6008117.1"/>
    <property type="molecule type" value="Genomic_DNA"/>
</dbReference>
<name>A0ABW1JFJ0_9ACTN</name>
<evidence type="ECO:0000313" key="1">
    <source>
        <dbReference type="EMBL" id="MFC6008117.1"/>
    </source>
</evidence>
<comment type="caution">
    <text evidence="1">The sequence shown here is derived from an EMBL/GenBank/DDBJ whole genome shotgun (WGS) entry which is preliminary data.</text>
</comment>
<accession>A0ABW1JFJ0</accession>
<organism evidence="1 2">
    <name type="scientific">Angustibacter luteus</name>
    <dbReference type="NCBI Taxonomy" id="658456"/>
    <lineage>
        <taxon>Bacteria</taxon>
        <taxon>Bacillati</taxon>
        <taxon>Actinomycetota</taxon>
        <taxon>Actinomycetes</taxon>
        <taxon>Kineosporiales</taxon>
        <taxon>Kineosporiaceae</taxon>
    </lineage>
</organism>